<organism evidence="2 3">
    <name type="scientific">Muiribacterium halophilum</name>
    <dbReference type="NCBI Taxonomy" id="2053465"/>
    <lineage>
        <taxon>Bacteria</taxon>
        <taxon>Candidatus Muiribacteriota</taxon>
        <taxon>Candidatus Muiribacteriia</taxon>
        <taxon>Candidatus Muiribacteriales</taxon>
        <taxon>Candidatus Muiribacteriaceae</taxon>
        <taxon>Candidatus Muiribacterium</taxon>
    </lineage>
</organism>
<dbReference type="SUPFAM" id="SSF51230">
    <property type="entry name" value="Single hybrid motif"/>
    <property type="match status" value="1"/>
</dbReference>
<comment type="caution">
    <text evidence="2">The sequence shown here is derived from an EMBL/GenBank/DDBJ whole genome shotgun (WGS) entry which is preliminary data.</text>
</comment>
<proteinExistence type="predicted"/>
<dbReference type="InterPro" id="IPR022275">
    <property type="entry name" value="NHPM_bacteriocin_SS_HylD"/>
</dbReference>
<dbReference type="EMBL" id="PKTG01000058">
    <property type="protein sequence ID" value="PLX18595.1"/>
    <property type="molecule type" value="Genomic_DNA"/>
</dbReference>
<gene>
    <name evidence="2" type="ORF">C0601_04330</name>
</gene>
<dbReference type="Proteomes" id="UP000234857">
    <property type="component" value="Unassembled WGS sequence"/>
</dbReference>
<dbReference type="InterPro" id="IPR011053">
    <property type="entry name" value="Single_hybrid_motif"/>
</dbReference>
<reference evidence="2 3" key="1">
    <citation type="submission" date="2017-11" db="EMBL/GenBank/DDBJ databases">
        <title>Genome-resolved metagenomics identifies genetic mobility, metabolic interactions, and unexpected diversity in perchlorate-reducing communities.</title>
        <authorList>
            <person name="Barnum T.P."/>
            <person name="Figueroa I.A."/>
            <person name="Carlstrom C.I."/>
            <person name="Lucas L.N."/>
            <person name="Engelbrektson A.L."/>
            <person name="Coates J.D."/>
        </authorList>
    </citation>
    <scope>NUCLEOTIDE SEQUENCE [LARGE SCALE GENOMIC DNA]</scope>
    <source>
        <strain evidence="2">BM706</strain>
    </source>
</reference>
<dbReference type="AlphaFoldDB" id="A0A2N5ZIS2"/>
<sequence>MVSDTELAISNTESQISSLKNQVKGVDLENISLQVKRQQEISTINEKIRSMEKQITSLKQDFIKNSRIVSPYNGRVIEVNIQESDVVSPGNSVIKLELEGKDVKKLVAVAYVPAEKGKKVKYGMEAQIAPSTVRKEEHGTIVSNVVQISDYPVSTEEMYKTIGNRILIQALVEQGPLIQVFSDLQIDTTTPSGLKWTSKNGPDHEIFSGTMCDVTITVKRDRPIALVIPALRKILGI</sequence>
<keyword evidence="1" id="KW-0175">Coiled coil</keyword>
<feature type="coiled-coil region" evidence="1">
    <location>
        <begin position="2"/>
        <end position="61"/>
    </location>
</feature>
<evidence type="ECO:0000313" key="2">
    <source>
        <dbReference type="EMBL" id="PLX18595.1"/>
    </source>
</evidence>
<accession>A0A2N5ZIS2</accession>
<evidence type="ECO:0000256" key="1">
    <source>
        <dbReference type="SAM" id="Coils"/>
    </source>
</evidence>
<protein>
    <submittedName>
        <fullName evidence="2">NHLP bacteriocin system secretion protein</fullName>
    </submittedName>
</protein>
<dbReference type="NCBIfam" id="TIGR03794">
    <property type="entry name" value="NHLM_micro_HlyD"/>
    <property type="match status" value="1"/>
</dbReference>
<name>A0A2N5ZIS2_MUIH1</name>
<evidence type="ECO:0000313" key="3">
    <source>
        <dbReference type="Proteomes" id="UP000234857"/>
    </source>
</evidence>